<name>A0A553ZQB6_9ACTN</name>
<dbReference type="InterPro" id="IPR003819">
    <property type="entry name" value="TauD/TfdA-like"/>
</dbReference>
<gene>
    <name evidence="6" type="ORF">FNZ23_03240</name>
</gene>
<evidence type="ECO:0000256" key="4">
    <source>
        <dbReference type="ARBA" id="ARBA00023194"/>
    </source>
</evidence>
<dbReference type="InterPro" id="IPR042098">
    <property type="entry name" value="TauD-like_sf"/>
</dbReference>
<dbReference type="OrthoDB" id="9769888at2"/>
<accession>A0A553ZQB6</accession>
<dbReference type="InterPro" id="IPR050411">
    <property type="entry name" value="AlphaKG_dependent_hydroxylases"/>
</dbReference>
<keyword evidence="6" id="KW-0223">Dioxygenase</keyword>
<comment type="cofactor">
    <cofactor evidence="1">
        <name>Fe(2+)</name>
        <dbReference type="ChEBI" id="CHEBI:29033"/>
    </cofactor>
</comment>
<evidence type="ECO:0000313" key="7">
    <source>
        <dbReference type="Proteomes" id="UP000320888"/>
    </source>
</evidence>
<feature type="domain" description="TauD/TfdA-like" evidence="5">
    <location>
        <begin position="32"/>
        <end position="317"/>
    </location>
</feature>
<evidence type="ECO:0000259" key="5">
    <source>
        <dbReference type="Pfam" id="PF02668"/>
    </source>
</evidence>
<evidence type="ECO:0000256" key="1">
    <source>
        <dbReference type="ARBA" id="ARBA00001954"/>
    </source>
</evidence>
<dbReference type="AlphaFoldDB" id="A0A553ZQB6"/>
<dbReference type="RefSeq" id="WP_143940523.1">
    <property type="nucleotide sequence ID" value="NZ_VKLS01000016.1"/>
</dbReference>
<dbReference type="PANTHER" id="PTHR10696:SF56">
    <property type="entry name" value="TAUD_TFDA-LIKE DOMAIN-CONTAINING PROTEIN"/>
    <property type="match status" value="1"/>
</dbReference>
<keyword evidence="3" id="KW-0408">Iron</keyword>
<dbReference type="Proteomes" id="UP000320888">
    <property type="component" value="Unassembled WGS sequence"/>
</dbReference>
<comment type="caution">
    <text evidence="6">The sequence shown here is derived from an EMBL/GenBank/DDBJ whole genome shotgun (WGS) entry which is preliminary data.</text>
</comment>
<evidence type="ECO:0000256" key="3">
    <source>
        <dbReference type="ARBA" id="ARBA00023004"/>
    </source>
</evidence>
<reference evidence="6 7" key="1">
    <citation type="submission" date="2019-07" db="EMBL/GenBank/DDBJ databases">
        <title>Draft genome for Streptomyces benahoarensis MZ03-48.</title>
        <authorList>
            <person name="Gonzalez-Pimentel J.L."/>
        </authorList>
    </citation>
    <scope>NUCLEOTIDE SEQUENCE [LARGE SCALE GENOMIC DNA]</scope>
    <source>
        <strain evidence="6 7">MZ03-48</strain>
    </source>
</reference>
<dbReference type="Gene3D" id="3.60.130.10">
    <property type="entry name" value="Clavaminate synthase-like"/>
    <property type="match status" value="1"/>
</dbReference>
<dbReference type="GO" id="GO:0051213">
    <property type="term" value="F:dioxygenase activity"/>
    <property type="evidence" value="ECO:0007669"/>
    <property type="project" value="UniProtKB-KW"/>
</dbReference>
<dbReference type="GO" id="GO:0017000">
    <property type="term" value="P:antibiotic biosynthetic process"/>
    <property type="evidence" value="ECO:0007669"/>
    <property type="project" value="UniProtKB-KW"/>
</dbReference>
<proteinExistence type="predicted"/>
<protein>
    <submittedName>
        <fullName evidence="6">TauD/TfdA family dioxygenase</fullName>
    </submittedName>
</protein>
<dbReference type="SUPFAM" id="SSF51197">
    <property type="entry name" value="Clavaminate synthase-like"/>
    <property type="match status" value="1"/>
</dbReference>
<keyword evidence="4" id="KW-0045">Antibiotic biosynthesis</keyword>
<dbReference type="Pfam" id="PF02668">
    <property type="entry name" value="TauD"/>
    <property type="match status" value="1"/>
</dbReference>
<dbReference type="PANTHER" id="PTHR10696">
    <property type="entry name" value="GAMMA-BUTYROBETAINE HYDROXYLASE-RELATED"/>
    <property type="match status" value="1"/>
</dbReference>
<keyword evidence="2" id="KW-0560">Oxidoreductase</keyword>
<dbReference type="EMBL" id="VKLS01000016">
    <property type="protein sequence ID" value="TSB43660.1"/>
    <property type="molecule type" value="Genomic_DNA"/>
</dbReference>
<sequence length="332" mass="36274">MTSVPAKTSSGALDVTPAAPGRLTVLHVRETDGDAPRRAAAHRAEVLRSVAEHGAVLLRGLGLKSPAAMADTAVALGIEPMVERERFSPRREYQRAVYSSSEWPSDEPICMHHELSYAAEVPAFALFGALAVPREGGATAVADSQEVLYALPDDLVARFTRLGWQLTRTYREVGVAWSEAFGTDDPQDVDAYCRHALIDHEWLPDGALRTRQRRAAVLSHPGNGRPVWFNQAAFLNELTLDPMVRAYLTDVYGPDSLPFHTTYGDGTPIPAAAVDVINEAYRAATRSEPWQVGDLLLVDNVRMAHSREAYEGDREIAVMFGNPTQLAGHVLP</sequence>
<evidence type="ECO:0000313" key="6">
    <source>
        <dbReference type="EMBL" id="TSB43660.1"/>
    </source>
</evidence>
<keyword evidence="7" id="KW-1185">Reference proteome</keyword>
<evidence type="ECO:0000256" key="2">
    <source>
        <dbReference type="ARBA" id="ARBA00023002"/>
    </source>
</evidence>
<organism evidence="6 7">
    <name type="scientific">Streptomyces benahoarensis</name>
    <dbReference type="NCBI Taxonomy" id="2595054"/>
    <lineage>
        <taxon>Bacteria</taxon>
        <taxon>Bacillati</taxon>
        <taxon>Actinomycetota</taxon>
        <taxon>Actinomycetes</taxon>
        <taxon>Kitasatosporales</taxon>
        <taxon>Streptomycetaceae</taxon>
        <taxon>Streptomyces</taxon>
    </lineage>
</organism>